<comment type="caution">
    <text evidence="8">The sequence shown here is derived from an EMBL/GenBank/DDBJ whole genome shotgun (WGS) entry which is preliminary data.</text>
</comment>
<dbReference type="PANTHER" id="PTHR35795">
    <property type="entry name" value="SLR1885 PROTEIN"/>
    <property type="match status" value="1"/>
</dbReference>
<feature type="domain" description="HD" evidence="7">
    <location>
        <begin position="18"/>
        <end position="132"/>
    </location>
</feature>
<comment type="catalytic activity">
    <reaction evidence="6">
        <text>P(1),P(4)-bis(5'-adenosyl) tetraphosphate + H2O = 2 ADP + 2 H(+)</text>
        <dbReference type="Rhea" id="RHEA:24252"/>
        <dbReference type="ChEBI" id="CHEBI:15377"/>
        <dbReference type="ChEBI" id="CHEBI:15378"/>
        <dbReference type="ChEBI" id="CHEBI:58141"/>
        <dbReference type="ChEBI" id="CHEBI:456216"/>
        <dbReference type="EC" id="3.6.1.41"/>
    </reaction>
</comment>
<dbReference type="SUPFAM" id="SSF109604">
    <property type="entry name" value="HD-domain/PDEase-like"/>
    <property type="match status" value="1"/>
</dbReference>
<accession>A0A5R9FFF9</accession>
<dbReference type="InterPro" id="IPR005249">
    <property type="entry name" value="YqeK"/>
</dbReference>
<dbReference type="RefSeq" id="WP_138123077.1">
    <property type="nucleotide sequence ID" value="NZ_SWLG01000001.1"/>
</dbReference>
<evidence type="ECO:0000256" key="2">
    <source>
        <dbReference type="ARBA" id="ARBA00022723"/>
    </source>
</evidence>
<dbReference type="NCBIfam" id="TIGR00488">
    <property type="entry name" value="bis(5'-nucleosyl)-tetraphosphatase (symmetrical) YqeK"/>
    <property type="match status" value="1"/>
</dbReference>
<evidence type="ECO:0000256" key="6">
    <source>
        <dbReference type="ARBA" id="ARBA00049417"/>
    </source>
</evidence>
<keyword evidence="5" id="KW-0408">Iron</keyword>
<dbReference type="InterPro" id="IPR006675">
    <property type="entry name" value="HDIG_dom"/>
</dbReference>
<dbReference type="EC" id="3.6.1.41" evidence="1"/>
<dbReference type="EMBL" id="SWLG01000001">
    <property type="protein sequence ID" value="TLS39334.1"/>
    <property type="molecule type" value="Genomic_DNA"/>
</dbReference>
<keyword evidence="3" id="KW-0547">Nucleotide-binding</keyword>
<dbReference type="GO" id="GO:0000166">
    <property type="term" value="F:nucleotide binding"/>
    <property type="evidence" value="ECO:0007669"/>
    <property type="project" value="UniProtKB-KW"/>
</dbReference>
<dbReference type="InterPro" id="IPR006674">
    <property type="entry name" value="HD_domain"/>
</dbReference>
<evidence type="ECO:0000259" key="7">
    <source>
        <dbReference type="PROSITE" id="PS51831"/>
    </source>
</evidence>
<evidence type="ECO:0000256" key="4">
    <source>
        <dbReference type="ARBA" id="ARBA00022801"/>
    </source>
</evidence>
<keyword evidence="9" id="KW-1185">Reference proteome</keyword>
<evidence type="ECO:0000256" key="5">
    <source>
        <dbReference type="ARBA" id="ARBA00023004"/>
    </source>
</evidence>
<name>A0A5R9FFF9_9BACL</name>
<dbReference type="Proteomes" id="UP000308230">
    <property type="component" value="Unassembled WGS sequence"/>
</dbReference>
<dbReference type="CDD" id="cd00077">
    <property type="entry name" value="HDc"/>
    <property type="match status" value="1"/>
</dbReference>
<dbReference type="InterPro" id="IPR051094">
    <property type="entry name" value="Diverse_Catalytic_Enzymes"/>
</dbReference>
<proteinExistence type="predicted"/>
<protein>
    <recommendedName>
        <fullName evidence="1">bis(5'-nucleosyl)-tetraphosphatase (symmetrical)</fullName>
        <ecNumber evidence="1">3.6.1.41</ecNumber>
    </recommendedName>
</protein>
<evidence type="ECO:0000256" key="3">
    <source>
        <dbReference type="ARBA" id="ARBA00022741"/>
    </source>
</evidence>
<dbReference type="OrthoDB" id="9782134at2"/>
<dbReference type="Pfam" id="PF01966">
    <property type="entry name" value="HD"/>
    <property type="match status" value="1"/>
</dbReference>
<dbReference type="GO" id="GO:0008803">
    <property type="term" value="F:bis(5'-nucleosyl)-tetraphosphatase (symmetrical) activity"/>
    <property type="evidence" value="ECO:0007669"/>
    <property type="project" value="UniProtKB-EC"/>
</dbReference>
<organism evidence="8 9">
    <name type="scientific">Exobacillus caeni</name>
    <dbReference type="NCBI Taxonomy" id="2574798"/>
    <lineage>
        <taxon>Bacteria</taxon>
        <taxon>Bacillati</taxon>
        <taxon>Bacillota</taxon>
        <taxon>Bacilli</taxon>
        <taxon>Bacillales</taxon>
        <taxon>Guptibacillaceae</taxon>
        <taxon>Exobacillus</taxon>
    </lineage>
</organism>
<dbReference type="PROSITE" id="PS51831">
    <property type="entry name" value="HD"/>
    <property type="match status" value="1"/>
</dbReference>
<dbReference type="SMART" id="SM00471">
    <property type="entry name" value="HDc"/>
    <property type="match status" value="1"/>
</dbReference>
<dbReference type="PANTHER" id="PTHR35795:SF1">
    <property type="entry name" value="BIS(5'-NUCLEOSYL)-TETRAPHOSPHATASE, SYMMETRICAL"/>
    <property type="match status" value="1"/>
</dbReference>
<evidence type="ECO:0000313" key="9">
    <source>
        <dbReference type="Proteomes" id="UP000308230"/>
    </source>
</evidence>
<dbReference type="AlphaFoldDB" id="A0A5R9FFF9"/>
<dbReference type="NCBIfam" id="TIGR00277">
    <property type="entry name" value="HDIG"/>
    <property type="match status" value="1"/>
</dbReference>
<evidence type="ECO:0000313" key="8">
    <source>
        <dbReference type="EMBL" id="TLS39334.1"/>
    </source>
</evidence>
<reference evidence="8 9" key="1">
    <citation type="submission" date="2019-04" db="EMBL/GenBank/DDBJ databases">
        <title>Bacillus caeni sp. nov., a bacterium isolated from mangrove sediment.</title>
        <authorList>
            <person name="Huang H."/>
            <person name="Mo K."/>
            <person name="Hu Y."/>
        </authorList>
    </citation>
    <scope>NUCLEOTIDE SEQUENCE [LARGE SCALE GENOMIC DNA]</scope>
    <source>
        <strain evidence="8 9">HB172195</strain>
    </source>
</reference>
<evidence type="ECO:0000256" key="1">
    <source>
        <dbReference type="ARBA" id="ARBA00012506"/>
    </source>
</evidence>
<dbReference type="Gene3D" id="1.10.3210.10">
    <property type="entry name" value="Hypothetical protein af1432"/>
    <property type="match status" value="1"/>
</dbReference>
<keyword evidence="2" id="KW-0479">Metal-binding</keyword>
<gene>
    <name evidence="8" type="ORF">FCL54_03250</name>
</gene>
<dbReference type="GO" id="GO:0046872">
    <property type="term" value="F:metal ion binding"/>
    <property type="evidence" value="ECO:0007669"/>
    <property type="project" value="UniProtKB-KW"/>
</dbReference>
<sequence length="191" mass="21748">MNREEALKIVKPHLTDHRYEHTIGVTDTAVKLAEKYGADTYKAEIAGVFHDYAKFRQKEEMKTIIVERGMPESLLTHSSELWHAPVGAHLVEKEVGIEDLEILEAIRNHTTGKPGMPLLDKVIFLADYIEPGRQFPGVEEVRELANENLDRAVLKAIQNTIIFLMKQKQLIYPQTVDTYNDLLASIKEKGK</sequence>
<dbReference type="InterPro" id="IPR003607">
    <property type="entry name" value="HD/PDEase_dom"/>
</dbReference>
<keyword evidence="4" id="KW-0378">Hydrolase</keyword>